<keyword evidence="4" id="KW-1185">Reference proteome</keyword>
<name>A0A8T0TCT8_PANVG</name>
<feature type="domain" description="HAT C-terminal dimerisation" evidence="2">
    <location>
        <begin position="396"/>
        <end position="444"/>
    </location>
</feature>
<protein>
    <recommendedName>
        <fullName evidence="2">HAT C-terminal dimerisation domain-containing protein</fullName>
    </recommendedName>
</protein>
<sequence>MNTWNELRLRLSKNKNEMQREIAKEKERWRQVLQNLAFRGSNEKLYQRNNGNFLATVEMIAEFDPVMQEHIRCIQSNEIHHHYLGHNIQNELIGILADAVKSHILKIIKDANHEEQMTLIVRVDKFFLEFLQVDDTSGLGLFNVLLDALRGQGYDNGSNMKEKHQALYMPCACHSLNLTLCDMAKSCKTAILFFGVIQQIYYLFARSTKRWKILTDNVERFTVKPLSDIHWESRIKSVQPIRYQVPQIISALKEVERTCTDDPKTVSDAQFLVTTLEKFEFIAGLVIWDDILSTINIVSKKLQSKIVISYFQKYREEGFDASIKTTKSIASSMDVEPKFPTKRQGKRKKHFDELNDETEELQLSAIQEFKVSYFLVIVDAAIASLTTTEILPFVKVADCYPNVSIAYRILLTIPVTVASAERSFSKLKLLRNCLRSTMLQERYSS</sequence>
<organism evidence="3 4">
    <name type="scientific">Panicum virgatum</name>
    <name type="common">Blackwell switchgrass</name>
    <dbReference type="NCBI Taxonomy" id="38727"/>
    <lineage>
        <taxon>Eukaryota</taxon>
        <taxon>Viridiplantae</taxon>
        <taxon>Streptophyta</taxon>
        <taxon>Embryophyta</taxon>
        <taxon>Tracheophyta</taxon>
        <taxon>Spermatophyta</taxon>
        <taxon>Magnoliopsida</taxon>
        <taxon>Liliopsida</taxon>
        <taxon>Poales</taxon>
        <taxon>Poaceae</taxon>
        <taxon>PACMAD clade</taxon>
        <taxon>Panicoideae</taxon>
        <taxon>Panicodae</taxon>
        <taxon>Paniceae</taxon>
        <taxon>Panicinae</taxon>
        <taxon>Panicum</taxon>
        <taxon>Panicum sect. Hiantes</taxon>
    </lineage>
</organism>
<evidence type="ECO:0000256" key="1">
    <source>
        <dbReference type="SAM" id="Coils"/>
    </source>
</evidence>
<evidence type="ECO:0000313" key="3">
    <source>
        <dbReference type="EMBL" id="KAG2607013.1"/>
    </source>
</evidence>
<comment type="caution">
    <text evidence="3">The sequence shown here is derived from an EMBL/GenBank/DDBJ whole genome shotgun (WGS) entry which is preliminary data.</text>
</comment>
<dbReference type="EMBL" id="CM029044">
    <property type="protein sequence ID" value="KAG2607013.1"/>
    <property type="molecule type" value="Genomic_DNA"/>
</dbReference>
<evidence type="ECO:0000259" key="2">
    <source>
        <dbReference type="Pfam" id="PF05699"/>
    </source>
</evidence>
<keyword evidence="1" id="KW-0175">Coiled coil</keyword>
<accession>A0A8T0TCT8</accession>
<dbReference type="AlphaFoldDB" id="A0A8T0TCT8"/>
<dbReference type="InterPro" id="IPR012337">
    <property type="entry name" value="RNaseH-like_sf"/>
</dbReference>
<dbReference type="GO" id="GO:0046983">
    <property type="term" value="F:protein dimerization activity"/>
    <property type="evidence" value="ECO:0007669"/>
    <property type="project" value="InterPro"/>
</dbReference>
<feature type="coiled-coil region" evidence="1">
    <location>
        <begin position="1"/>
        <end position="35"/>
    </location>
</feature>
<dbReference type="InterPro" id="IPR008906">
    <property type="entry name" value="HATC_C_dom"/>
</dbReference>
<evidence type="ECO:0000313" key="4">
    <source>
        <dbReference type="Proteomes" id="UP000823388"/>
    </source>
</evidence>
<dbReference type="PANTHER" id="PTHR45749">
    <property type="match status" value="1"/>
</dbReference>
<dbReference type="SUPFAM" id="SSF53098">
    <property type="entry name" value="Ribonuclease H-like"/>
    <property type="match status" value="1"/>
</dbReference>
<gene>
    <name evidence="3" type="ORF">PVAP13_4NG193600</name>
</gene>
<dbReference type="Proteomes" id="UP000823388">
    <property type="component" value="Chromosome 4N"/>
</dbReference>
<reference evidence="3" key="1">
    <citation type="submission" date="2020-05" db="EMBL/GenBank/DDBJ databases">
        <title>WGS assembly of Panicum virgatum.</title>
        <authorList>
            <person name="Lovell J.T."/>
            <person name="Jenkins J."/>
            <person name="Shu S."/>
            <person name="Juenger T.E."/>
            <person name="Schmutz J."/>
        </authorList>
    </citation>
    <scope>NUCLEOTIDE SEQUENCE</scope>
    <source>
        <strain evidence="3">AP13</strain>
    </source>
</reference>
<dbReference type="Pfam" id="PF05699">
    <property type="entry name" value="Dimer_Tnp_hAT"/>
    <property type="match status" value="1"/>
</dbReference>
<dbReference type="PANTHER" id="PTHR45749:SF35">
    <property type="entry name" value="AC-LIKE TRANSPOSASE-RELATED"/>
    <property type="match status" value="1"/>
</dbReference>
<proteinExistence type="predicted"/>